<comment type="caution">
    <text evidence="3">The sequence shown here is derived from an EMBL/GenBank/DDBJ whole genome shotgun (WGS) entry which is preliminary data.</text>
</comment>
<dbReference type="EMBL" id="WKMC01000052">
    <property type="protein sequence ID" value="MRZ52773.1"/>
    <property type="molecule type" value="Genomic_DNA"/>
</dbReference>
<dbReference type="CDD" id="cd12871">
    <property type="entry name" value="Bacuni_01323_like"/>
    <property type="match status" value="1"/>
</dbReference>
<keyword evidence="2" id="KW-0732">Signal</keyword>
<dbReference type="Proteomes" id="UP000441358">
    <property type="component" value="Unassembled WGS sequence"/>
</dbReference>
<feature type="compositionally biased region" description="Basic and acidic residues" evidence="1">
    <location>
        <begin position="49"/>
        <end position="59"/>
    </location>
</feature>
<gene>
    <name evidence="3" type="ORF">GKD66_21675</name>
</gene>
<protein>
    <submittedName>
        <fullName evidence="3">DUF4595 domain-containing protein</fullName>
    </submittedName>
</protein>
<evidence type="ECO:0000256" key="1">
    <source>
        <dbReference type="SAM" id="MobiDB-lite"/>
    </source>
</evidence>
<dbReference type="PROSITE" id="PS51257">
    <property type="entry name" value="PROKAR_LIPOPROTEIN"/>
    <property type="match status" value="1"/>
</dbReference>
<reference evidence="3 4" key="1">
    <citation type="journal article" date="2019" name="Nat. Med.">
        <title>A library of human gut bacterial isolates paired with longitudinal multiomics data enables mechanistic microbiome research.</title>
        <authorList>
            <person name="Poyet M."/>
            <person name="Groussin M."/>
            <person name="Gibbons S.M."/>
            <person name="Avila-Pacheco J."/>
            <person name="Jiang X."/>
            <person name="Kearney S.M."/>
            <person name="Perrotta A.R."/>
            <person name="Berdy B."/>
            <person name="Zhao S."/>
            <person name="Lieberman T.D."/>
            <person name="Swanson P.K."/>
            <person name="Smith M."/>
            <person name="Roesemann S."/>
            <person name="Alexander J.E."/>
            <person name="Rich S.A."/>
            <person name="Livny J."/>
            <person name="Vlamakis H."/>
            <person name="Clish C."/>
            <person name="Bullock K."/>
            <person name="Deik A."/>
            <person name="Scott J."/>
            <person name="Pierce K.A."/>
            <person name="Xavier R.J."/>
            <person name="Alm E.J."/>
        </authorList>
    </citation>
    <scope>NUCLEOTIDE SEQUENCE [LARGE SCALE GENOMIC DNA]</scope>
    <source>
        <strain evidence="3 4">BIOML-A32</strain>
    </source>
</reference>
<feature type="compositionally biased region" description="Basic and acidic residues" evidence="1">
    <location>
        <begin position="25"/>
        <end position="42"/>
    </location>
</feature>
<organism evidence="3 4">
    <name type="scientific">Parabacteroides distasonis</name>
    <dbReference type="NCBI Taxonomy" id="823"/>
    <lineage>
        <taxon>Bacteria</taxon>
        <taxon>Pseudomonadati</taxon>
        <taxon>Bacteroidota</taxon>
        <taxon>Bacteroidia</taxon>
        <taxon>Bacteroidales</taxon>
        <taxon>Tannerellaceae</taxon>
        <taxon>Parabacteroides</taxon>
    </lineage>
</organism>
<evidence type="ECO:0000313" key="4">
    <source>
        <dbReference type="Proteomes" id="UP000441358"/>
    </source>
</evidence>
<dbReference type="RefSeq" id="WP_129943658.1">
    <property type="nucleotide sequence ID" value="NZ_WKMC01000052.1"/>
</dbReference>
<proteinExistence type="predicted"/>
<feature type="chain" id="PRO_5029604185" evidence="2">
    <location>
        <begin position="20"/>
        <end position="302"/>
    </location>
</feature>
<feature type="region of interest" description="Disordered" evidence="1">
    <location>
        <begin position="25"/>
        <end position="59"/>
    </location>
</feature>
<evidence type="ECO:0000313" key="3">
    <source>
        <dbReference type="EMBL" id="MRZ52773.1"/>
    </source>
</evidence>
<evidence type="ECO:0000256" key="2">
    <source>
        <dbReference type="SAM" id="SignalP"/>
    </source>
</evidence>
<accession>A0A7K0HS61</accession>
<dbReference type="Gene3D" id="2.40.160.190">
    <property type="match status" value="1"/>
</dbReference>
<dbReference type="AlphaFoldDB" id="A0A7K0HS61"/>
<feature type="signal peptide" evidence="2">
    <location>
        <begin position="1"/>
        <end position="19"/>
    </location>
</feature>
<sequence length="302" mass="34654">MIRKLPFMLIALCFLLSCGGDDPLDIKPEDDIKPEQPEKPSEPEDPEDPEKPETKNKRIKTLKIDRPSGLFTEDKVTYDEQGRITRIESHIENDGWFDLFKYDFVTTLTYKDKGVINEITCNGQSYKQILQINETGYVGKLIYNEKEGWNDIFEYWGSGHLKIKDDFFSYQYEDGNLVAITNTKGDAPYLIEPGSIPNKVGISSILLSGEYNTLDYSFLGDSDFDIAIHNSFYLYYSGLYGNPSKNLEASITRGSYSLYYEYDLDEEGYPKKIYCTELDNGMPISSTESEEAFTASIEYWED</sequence>
<name>A0A7K0HS61_PARDI</name>